<dbReference type="AlphaFoldDB" id="A0A9Q0MXK4"/>
<evidence type="ECO:0000313" key="2">
    <source>
        <dbReference type="Proteomes" id="UP001151699"/>
    </source>
</evidence>
<protein>
    <submittedName>
        <fullName evidence="1">Uncharacterized protein</fullName>
    </submittedName>
</protein>
<dbReference type="GO" id="GO:0003677">
    <property type="term" value="F:DNA binding"/>
    <property type="evidence" value="ECO:0007669"/>
    <property type="project" value="InterPro"/>
</dbReference>
<name>A0A9Q0MXK4_9DIPT</name>
<dbReference type="InterPro" id="IPR011010">
    <property type="entry name" value="DNA_brk_join_enz"/>
</dbReference>
<comment type="caution">
    <text evidence="1">The sequence shown here is derived from an EMBL/GenBank/DDBJ whole genome shotgun (WGS) entry which is preliminary data.</text>
</comment>
<dbReference type="SUPFAM" id="SSF56349">
    <property type="entry name" value="DNA breaking-rejoining enzymes"/>
    <property type="match status" value="1"/>
</dbReference>
<gene>
    <name evidence="1" type="ORF">Bhyg_12550</name>
</gene>
<organism evidence="1 2">
    <name type="scientific">Pseudolycoriella hygida</name>
    <dbReference type="NCBI Taxonomy" id="35572"/>
    <lineage>
        <taxon>Eukaryota</taxon>
        <taxon>Metazoa</taxon>
        <taxon>Ecdysozoa</taxon>
        <taxon>Arthropoda</taxon>
        <taxon>Hexapoda</taxon>
        <taxon>Insecta</taxon>
        <taxon>Pterygota</taxon>
        <taxon>Neoptera</taxon>
        <taxon>Endopterygota</taxon>
        <taxon>Diptera</taxon>
        <taxon>Nematocera</taxon>
        <taxon>Sciaroidea</taxon>
        <taxon>Sciaridae</taxon>
        <taxon>Pseudolycoriella</taxon>
    </lineage>
</organism>
<reference evidence="1" key="1">
    <citation type="submission" date="2022-07" db="EMBL/GenBank/DDBJ databases">
        <authorList>
            <person name="Trinca V."/>
            <person name="Uliana J.V.C."/>
            <person name="Torres T.T."/>
            <person name="Ward R.J."/>
            <person name="Monesi N."/>
        </authorList>
    </citation>
    <scope>NUCLEOTIDE SEQUENCE</scope>
    <source>
        <strain evidence="1">HSMRA1968</strain>
        <tissue evidence="1">Whole embryos</tissue>
    </source>
</reference>
<proteinExistence type="predicted"/>
<sequence>MRSVVCLTAISGTCRTHELPQITVADVKKYDDVYIVHCLETKTKEKRTFTISGPFISYVEKYAALRPKNCSEKRFFLNYQKGDVLMCTSFEGFTPTSYKRHDLGESRDYNDGCTNLAAVKQTFGFGSPTEESLDDDEYFSMTGHTQTFDKPRDESRDYDDNYSMAELTQTFDKPRDESCDDDDYFSMAGLTQTYDNPLDETRDDDYVSMAGITQTLVRVGDRGKLRDRIKVGDRVKVGDSVKVSDRDDVSLSVIGKKQDTSNIGHPKYLELLEKTFTFYKCENLTIKFSP</sequence>
<dbReference type="EMBL" id="WJQU01000003">
    <property type="protein sequence ID" value="KAJ6639803.1"/>
    <property type="molecule type" value="Genomic_DNA"/>
</dbReference>
<accession>A0A9Q0MXK4</accession>
<dbReference type="Proteomes" id="UP001151699">
    <property type="component" value="Chromosome X"/>
</dbReference>
<evidence type="ECO:0000313" key="1">
    <source>
        <dbReference type="EMBL" id="KAJ6639803.1"/>
    </source>
</evidence>
<keyword evidence="2" id="KW-1185">Reference proteome</keyword>